<reference evidence="1" key="1">
    <citation type="submission" date="2022-07" db="EMBL/GenBank/DDBJ databases">
        <title>Genome Sequence of Phlebia brevispora.</title>
        <authorList>
            <person name="Buettner E."/>
        </authorList>
    </citation>
    <scope>NUCLEOTIDE SEQUENCE</scope>
    <source>
        <strain evidence="1">MPL23</strain>
    </source>
</reference>
<accession>A0ACC1S5V9</accession>
<gene>
    <name evidence="1" type="ORF">NM688_g7376</name>
</gene>
<evidence type="ECO:0000313" key="1">
    <source>
        <dbReference type="EMBL" id="KAJ3532760.1"/>
    </source>
</evidence>
<dbReference type="Proteomes" id="UP001148662">
    <property type="component" value="Unassembled WGS sequence"/>
</dbReference>
<name>A0ACC1S5V9_9APHY</name>
<dbReference type="EMBL" id="JANHOG010001712">
    <property type="protein sequence ID" value="KAJ3532760.1"/>
    <property type="molecule type" value="Genomic_DNA"/>
</dbReference>
<protein>
    <submittedName>
        <fullName evidence="1">Uncharacterized protein</fullName>
    </submittedName>
</protein>
<keyword evidence="2" id="KW-1185">Reference proteome</keyword>
<organism evidence="1 2">
    <name type="scientific">Phlebia brevispora</name>
    <dbReference type="NCBI Taxonomy" id="194682"/>
    <lineage>
        <taxon>Eukaryota</taxon>
        <taxon>Fungi</taxon>
        <taxon>Dikarya</taxon>
        <taxon>Basidiomycota</taxon>
        <taxon>Agaricomycotina</taxon>
        <taxon>Agaricomycetes</taxon>
        <taxon>Polyporales</taxon>
        <taxon>Meruliaceae</taxon>
        <taxon>Phlebia</taxon>
    </lineage>
</organism>
<evidence type="ECO:0000313" key="2">
    <source>
        <dbReference type="Proteomes" id="UP001148662"/>
    </source>
</evidence>
<proteinExistence type="predicted"/>
<sequence length="242" mass="26933">MSTSEEDKLNEEELIAQMTTFVFAATDTTSNALSHTLDLLAKYSDVQEKLRTELLKAGQGQDISYDQLVDLPYLDAVCRETLRLYPPASVASRETQKEIVMPLSEPIQGVDGTMISEIIVPKGTMVIVGIRSCNRNKRIWGDDALEWKPERWLDSLPSAVKEAKVPGVYANLMTFLGGGNSCIGFNFSQLEMKIILAVLLSSFKFTSSGKDIYWNLADVSYPTIGREGRKPTMPLHVQHLRG</sequence>
<comment type="caution">
    <text evidence="1">The sequence shown here is derived from an EMBL/GenBank/DDBJ whole genome shotgun (WGS) entry which is preliminary data.</text>
</comment>